<dbReference type="InterPro" id="IPR050739">
    <property type="entry name" value="MFP"/>
</dbReference>
<dbReference type="GO" id="GO:0055085">
    <property type="term" value="P:transmembrane transport"/>
    <property type="evidence" value="ECO:0007669"/>
    <property type="project" value="InterPro"/>
</dbReference>
<dbReference type="Proteomes" id="UP000251956">
    <property type="component" value="Unassembled WGS sequence"/>
</dbReference>
<dbReference type="RefSeq" id="WP_112128957.1">
    <property type="nucleotide sequence ID" value="NZ_QMBQ01000005.1"/>
</dbReference>
<feature type="domain" description="Multidrug export protein EmrA/FarA alpha-helical hairpin" evidence="4">
    <location>
        <begin position="159"/>
        <end position="277"/>
    </location>
</feature>
<keyword evidence="3" id="KW-0472">Membrane</keyword>
<protein>
    <submittedName>
        <fullName evidence="6">HlyD family secretion protein</fullName>
    </submittedName>
</protein>
<evidence type="ECO:0000259" key="5">
    <source>
        <dbReference type="Pfam" id="PF25963"/>
    </source>
</evidence>
<name>A0A330GRS8_9HYPH</name>
<sequence length="431" mass="45910">MSEGTSPRKPAGEDIVGERASDQVIRLDSQREQRRGSNPPVVEDDELEAPVAPEPATLEAPSAQPKLASVTVASPAPAKPRRSLTRPILFALLPVALVAGGYYYVVGGQVMTTDNAYIQAQSLGVSTDVSGTVEEIDVHDNQAVKKGDVLFRLRPASFETALAGAKAQLGTVRNQVLTLQASYRQSLASIDQAEADIPYYESAFQRQQDLLKTSTASKATFDSAQHDLIAARQKVTVAKAQAQAMLAQLGGDASQPVEQNPFYLQAQSAVDDAQRNLSDSVVKAPFDGIVTNVDALQVGKYLPASQPAFSLVSSTDIWIAAEPKETELTYVRPGQKATISIDGYPGEVWHGTVGSISPASSSSFSLLPAQNTSGNWVKVVQRIPMRVTIDDPDGKPPLRGGMSAVVDIDTGHARGLPDFITNLFKQSGSKS</sequence>
<dbReference type="OrthoDB" id="9811754at2"/>
<evidence type="ECO:0000313" key="6">
    <source>
        <dbReference type="EMBL" id="RAZ75185.1"/>
    </source>
</evidence>
<reference evidence="6 7" key="1">
    <citation type="submission" date="2018-07" db="EMBL/GenBank/DDBJ databases">
        <title>Diversity of Mesorhizobium strains in Brazil.</title>
        <authorList>
            <person name="Helene L.C.F."/>
            <person name="Dall'Agnol R."/>
            <person name="Delamuta J.R.M."/>
            <person name="Hungria M."/>
        </authorList>
    </citation>
    <scope>NUCLEOTIDE SEQUENCE [LARGE SCALE GENOMIC DNA]</scope>
    <source>
        <strain evidence="6 7">CNPSo 3140</strain>
    </source>
</reference>
<dbReference type="GO" id="GO:0030313">
    <property type="term" value="C:cell envelope"/>
    <property type="evidence" value="ECO:0007669"/>
    <property type="project" value="UniProtKB-SubCell"/>
</dbReference>
<dbReference type="Gene3D" id="2.40.30.170">
    <property type="match status" value="1"/>
</dbReference>
<feature type="compositionally biased region" description="Basic and acidic residues" evidence="2">
    <location>
        <begin position="10"/>
        <end position="21"/>
    </location>
</feature>
<dbReference type="InterPro" id="IPR058633">
    <property type="entry name" value="EmrA/FarA_HH"/>
</dbReference>
<dbReference type="SUPFAM" id="SSF111369">
    <property type="entry name" value="HlyD-like secretion proteins"/>
    <property type="match status" value="2"/>
</dbReference>
<dbReference type="EMBL" id="QMBQ01000005">
    <property type="protein sequence ID" value="RAZ75185.1"/>
    <property type="molecule type" value="Genomic_DNA"/>
</dbReference>
<gene>
    <name evidence="6" type="ORF">DPM35_19995</name>
</gene>
<evidence type="ECO:0000259" key="4">
    <source>
        <dbReference type="Pfam" id="PF25885"/>
    </source>
</evidence>
<dbReference type="Pfam" id="PF25885">
    <property type="entry name" value="HH_EMRA"/>
    <property type="match status" value="1"/>
</dbReference>
<keyword evidence="7" id="KW-1185">Reference proteome</keyword>
<dbReference type="InterPro" id="IPR058634">
    <property type="entry name" value="AaeA-lik-b-barrel"/>
</dbReference>
<evidence type="ECO:0000313" key="7">
    <source>
        <dbReference type="Proteomes" id="UP000251956"/>
    </source>
</evidence>
<evidence type="ECO:0000256" key="3">
    <source>
        <dbReference type="SAM" id="Phobius"/>
    </source>
</evidence>
<keyword evidence="3" id="KW-1133">Transmembrane helix</keyword>
<dbReference type="Pfam" id="PF25963">
    <property type="entry name" value="Beta-barrel_AAEA"/>
    <property type="match status" value="1"/>
</dbReference>
<dbReference type="AlphaFoldDB" id="A0A330GRS8"/>
<keyword evidence="3" id="KW-0812">Transmembrane</keyword>
<proteinExistence type="predicted"/>
<dbReference type="PANTHER" id="PTHR30386">
    <property type="entry name" value="MEMBRANE FUSION SUBUNIT OF EMRAB-TOLC MULTIDRUG EFFLUX PUMP"/>
    <property type="match status" value="1"/>
</dbReference>
<comment type="subcellular location">
    <subcellularLocation>
        <location evidence="1">Cell envelope</location>
    </subcellularLocation>
</comment>
<accession>A0A330GRS8</accession>
<feature type="region of interest" description="Disordered" evidence="2">
    <location>
        <begin position="1"/>
        <end position="80"/>
    </location>
</feature>
<comment type="caution">
    <text evidence="6">The sequence shown here is derived from an EMBL/GenBank/DDBJ whole genome shotgun (WGS) entry which is preliminary data.</text>
</comment>
<feature type="domain" description="p-hydroxybenzoic acid efflux pump subunit AaeA-like beta-barrel" evidence="5">
    <location>
        <begin position="320"/>
        <end position="408"/>
    </location>
</feature>
<dbReference type="Gene3D" id="2.40.50.100">
    <property type="match status" value="1"/>
</dbReference>
<dbReference type="PANTHER" id="PTHR30386:SF19">
    <property type="entry name" value="MULTIDRUG EXPORT PROTEIN EMRA-RELATED"/>
    <property type="match status" value="1"/>
</dbReference>
<organism evidence="6 7">
    <name type="scientific">Mesorhizobium atlanticum</name>
    <dbReference type="NCBI Taxonomy" id="2233532"/>
    <lineage>
        <taxon>Bacteria</taxon>
        <taxon>Pseudomonadati</taxon>
        <taxon>Pseudomonadota</taxon>
        <taxon>Alphaproteobacteria</taxon>
        <taxon>Hyphomicrobiales</taxon>
        <taxon>Phyllobacteriaceae</taxon>
        <taxon>Mesorhizobium</taxon>
    </lineage>
</organism>
<feature type="transmembrane region" description="Helical" evidence="3">
    <location>
        <begin position="88"/>
        <end position="105"/>
    </location>
</feature>
<evidence type="ECO:0000256" key="1">
    <source>
        <dbReference type="ARBA" id="ARBA00004196"/>
    </source>
</evidence>
<evidence type="ECO:0000256" key="2">
    <source>
        <dbReference type="SAM" id="MobiDB-lite"/>
    </source>
</evidence>